<sequence>MFTTWRHRAKKVHAREVVLRNWRHLSPRIQPLIFTRTDVLRDRCLTENWLALPEDEIRCVNKIPTLRGMFNSAMSTVNSRLYGFSNGDLVFAKDFVKSIDAILSNESLNNKPLLILAKRLNIEYRLYRNTAFSYDDIPRIAKQGEYPKEGSSDIFITNKLFPWKQALDLVIGRMGVGMWLSAFARALNVTLIDVTNTSTVLHLTTDGNLESLKNIDMNCNHDIIKANNLTCDSYSVGFIDCADHVTNYTHNEDIRIFKKQYFNSYCFSPAFYRFVDKIKAKLSD</sequence>
<name>A0AAN8PQQ4_PATCE</name>
<evidence type="ECO:0000313" key="1">
    <source>
        <dbReference type="EMBL" id="KAK6180358.1"/>
    </source>
</evidence>
<reference evidence="1 2" key="1">
    <citation type="submission" date="2024-01" db="EMBL/GenBank/DDBJ databases">
        <title>The genome of the rayed Mediterranean limpet Patella caerulea (Linnaeus, 1758).</title>
        <authorList>
            <person name="Anh-Thu Weber A."/>
            <person name="Halstead-Nussloch G."/>
        </authorList>
    </citation>
    <scope>NUCLEOTIDE SEQUENCE [LARGE SCALE GENOMIC DNA]</scope>
    <source>
        <strain evidence="1">AATW-2023a</strain>
        <tissue evidence="1">Whole specimen</tissue>
    </source>
</reference>
<dbReference type="EMBL" id="JAZGQO010000008">
    <property type="protein sequence ID" value="KAK6180358.1"/>
    <property type="molecule type" value="Genomic_DNA"/>
</dbReference>
<organism evidence="1 2">
    <name type="scientific">Patella caerulea</name>
    <name type="common">Rayed Mediterranean limpet</name>
    <dbReference type="NCBI Taxonomy" id="87958"/>
    <lineage>
        <taxon>Eukaryota</taxon>
        <taxon>Metazoa</taxon>
        <taxon>Spiralia</taxon>
        <taxon>Lophotrochozoa</taxon>
        <taxon>Mollusca</taxon>
        <taxon>Gastropoda</taxon>
        <taxon>Patellogastropoda</taxon>
        <taxon>Patelloidea</taxon>
        <taxon>Patellidae</taxon>
        <taxon>Patella</taxon>
    </lineage>
</organism>
<dbReference type="AlphaFoldDB" id="A0AAN8PQQ4"/>
<accession>A0AAN8PQQ4</accession>
<keyword evidence="2" id="KW-1185">Reference proteome</keyword>
<gene>
    <name evidence="1" type="ORF">SNE40_012529</name>
</gene>
<dbReference type="Proteomes" id="UP001347796">
    <property type="component" value="Unassembled WGS sequence"/>
</dbReference>
<evidence type="ECO:0000313" key="2">
    <source>
        <dbReference type="Proteomes" id="UP001347796"/>
    </source>
</evidence>
<protein>
    <submittedName>
        <fullName evidence="1">Uncharacterized protein</fullName>
    </submittedName>
</protein>
<proteinExistence type="predicted"/>
<comment type="caution">
    <text evidence="1">The sequence shown here is derived from an EMBL/GenBank/DDBJ whole genome shotgun (WGS) entry which is preliminary data.</text>
</comment>